<name>A0A1I3FT27_9ACTN</name>
<protein>
    <recommendedName>
        <fullName evidence="5">DUF3105 domain-containing protein</fullName>
    </recommendedName>
</protein>
<feature type="compositionally biased region" description="Low complexity" evidence="1">
    <location>
        <begin position="18"/>
        <end position="27"/>
    </location>
</feature>
<evidence type="ECO:0000313" key="3">
    <source>
        <dbReference type="EMBL" id="SFI14345.1"/>
    </source>
</evidence>
<feature type="region of interest" description="Disordered" evidence="1">
    <location>
        <begin position="231"/>
        <end position="250"/>
    </location>
</feature>
<dbReference type="Proteomes" id="UP000198649">
    <property type="component" value="Unassembled WGS sequence"/>
</dbReference>
<accession>A0A1I3FT27</accession>
<sequence>MSGWPPPPPGPPQGPGPGWTQGWTPQGAGPPPTSSPYGAALGPPPLGPPPGWSPAPPPPSSQGTKVGIVLGVVGAVLVIALAVLVPLAVSASREDEQVAVDSTLDAVEVFEDLPTTHDDGEISYDQSPPVGGPHSSAWLDCGAYDAPVPEENVVHDLEHGTVWITYEPGLDQDEVDALTEVLPQNGILSPYDDLRAPVVVTVWERQLELTGADDPRLEMFIREFGAGETAPEPMASCAGGLSPDSGGTNA</sequence>
<proteinExistence type="predicted"/>
<dbReference type="InterPro" id="IPR021454">
    <property type="entry name" value="DUF3105"/>
</dbReference>
<dbReference type="AlphaFoldDB" id="A0A1I3FT27"/>
<organism evidence="3 4">
    <name type="scientific">Nocardioides psychrotolerans</name>
    <dbReference type="NCBI Taxonomy" id="1005945"/>
    <lineage>
        <taxon>Bacteria</taxon>
        <taxon>Bacillati</taxon>
        <taxon>Actinomycetota</taxon>
        <taxon>Actinomycetes</taxon>
        <taxon>Propionibacteriales</taxon>
        <taxon>Nocardioidaceae</taxon>
        <taxon>Nocardioides</taxon>
    </lineage>
</organism>
<dbReference type="EMBL" id="FOQG01000005">
    <property type="protein sequence ID" value="SFI14345.1"/>
    <property type="molecule type" value="Genomic_DNA"/>
</dbReference>
<reference evidence="3 4" key="1">
    <citation type="submission" date="2016-10" db="EMBL/GenBank/DDBJ databases">
        <authorList>
            <person name="de Groot N.N."/>
        </authorList>
    </citation>
    <scope>NUCLEOTIDE SEQUENCE [LARGE SCALE GENOMIC DNA]</scope>
    <source>
        <strain evidence="3 4">CGMCC 1.11156</strain>
    </source>
</reference>
<keyword evidence="2" id="KW-0812">Transmembrane</keyword>
<evidence type="ECO:0000313" key="4">
    <source>
        <dbReference type="Proteomes" id="UP000198649"/>
    </source>
</evidence>
<gene>
    <name evidence="3" type="ORF">SAMN05216561_105140</name>
</gene>
<keyword evidence="4" id="KW-1185">Reference proteome</keyword>
<keyword evidence="2" id="KW-1133">Transmembrane helix</keyword>
<evidence type="ECO:0000256" key="2">
    <source>
        <dbReference type="SAM" id="Phobius"/>
    </source>
</evidence>
<evidence type="ECO:0008006" key="5">
    <source>
        <dbReference type="Google" id="ProtNLM"/>
    </source>
</evidence>
<keyword evidence="2" id="KW-0472">Membrane</keyword>
<dbReference type="STRING" id="1005945.SAMN05216561_105140"/>
<dbReference type="OrthoDB" id="164831at2"/>
<dbReference type="Pfam" id="PF11303">
    <property type="entry name" value="DUF3105"/>
    <property type="match status" value="1"/>
</dbReference>
<feature type="region of interest" description="Disordered" evidence="1">
    <location>
        <begin position="1"/>
        <end position="62"/>
    </location>
</feature>
<feature type="region of interest" description="Disordered" evidence="1">
    <location>
        <begin position="116"/>
        <end position="136"/>
    </location>
</feature>
<feature type="compositionally biased region" description="Pro residues" evidence="1">
    <location>
        <begin position="1"/>
        <end position="15"/>
    </location>
</feature>
<evidence type="ECO:0000256" key="1">
    <source>
        <dbReference type="SAM" id="MobiDB-lite"/>
    </source>
</evidence>
<feature type="transmembrane region" description="Helical" evidence="2">
    <location>
        <begin position="66"/>
        <end position="89"/>
    </location>
</feature>
<feature type="compositionally biased region" description="Pro residues" evidence="1">
    <location>
        <begin position="42"/>
        <end position="60"/>
    </location>
</feature>